<reference evidence="1" key="5">
    <citation type="journal article" date="2021" name="G3 (Bethesda)">
        <title>Aegilops tauschii genome assembly Aet v5.0 features greater sequence contiguity and improved annotation.</title>
        <authorList>
            <person name="Wang L."/>
            <person name="Zhu T."/>
            <person name="Rodriguez J.C."/>
            <person name="Deal K.R."/>
            <person name="Dubcovsky J."/>
            <person name="McGuire P.E."/>
            <person name="Lux T."/>
            <person name="Spannagl M."/>
            <person name="Mayer K.F.X."/>
            <person name="Baldrich P."/>
            <person name="Meyers B.C."/>
            <person name="Huo N."/>
            <person name="Gu Y.Q."/>
            <person name="Zhou H."/>
            <person name="Devos K.M."/>
            <person name="Bennetzen J.L."/>
            <person name="Unver T."/>
            <person name="Budak H."/>
            <person name="Gulick P.J."/>
            <person name="Galiba G."/>
            <person name="Kalapos B."/>
            <person name="Nelson D.R."/>
            <person name="Li P."/>
            <person name="You F.M."/>
            <person name="Luo M.C."/>
            <person name="Dvorak J."/>
        </authorList>
    </citation>
    <scope>NUCLEOTIDE SEQUENCE [LARGE SCALE GENOMIC DNA]</scope>
    <source>
        <strain evidence="1">cv. AL8/78</strain>
    </source>
</reference>
<dbReference type="Gramene" id="AET3Gv20395100.1">
    <property type="protein sequence ID" value="AET3Gv20395100.1"/>
    <property type="gene ID" value="AET3Gv20395100"/>
</dbReference>
<evidence type="ECO:0000313" key="2">
    <source>
        <dbReference type="Proteomes" id="UP000015105"/>
    </source>
</evidence>
<reference evidence="2" key="2">
    <citation type="journal article" date="2017" name="Nat. Plants">
        <title>The Aegilops tauschii genome reveals multiple impacts of transposons.</title>
        <authorList>
            <person name="Zhao G."/>
            <person name="Zou C."/>
            <person name="Li K."/>
            <person name="Wang K."/>
            <person name="Li T."/>
            <person name="Gao L."/>
            <person name="Zhang X."/>
            <person name="Wang H."/>
            <person name="Yang Z."/>
            <person name="Liu X."/>
            <person name="Jiang W."/>
            <person name="Mao L."/>
            <person name="Kong X."/>
            <person name="Jiao Y."/>
            <person name="Jia J."/>
        </authorList>
    </citation>
    <scope>NUCLEOTIDE SEQUENCE [LARGE SCALE GENOMIC DNA]</scope>
    <source>
        <strain evidence="2">cv. AL8/78</strain>
    </source>
</reference>
<dbReference type="Proteomes" id="UP000015105">
    <property type="component" value="Chromosome 3D"/>
</dbReference>
<dbReference type="EnsemblPlants" id="AET3Gv20395100.1">
    <property type="protein sequence ID" value="AET3Gv20395100.1"/>
    <property type="gene ID" value="AET3Gv20395100"/>
</dbReference>
<reference evidence="2" key="1">
    <citation type="journal article" date="2014" name="Science">
        <title>Ancient hybridizations among the ancestral genomes of bread wheat.</title>
        <authorList>
            <consortium name="International Wheat Genome Sequencing Consortium,"/>
            <person name="Marcussen T."/>
            <person name="Sandve S.R."/>
            <person name="Heier L."/>
            <person name="Spannagl M."/>
            <person name="Pfeifer M."/>
            <person name="Jakobsen K.S."/>
            <person name="Wulff B.B."/>
            <person name="Steuernagel B."/>
            <person name="Mayer K.F."/>
            <person name="Olsen O.A."/>
        </authorList>
    </citation>
    <scope>NUCLEOTIDE SEQUENCE [LARGE SCALE GENOMIC DNA]</scope>
    <source>
        <strain evidence="2">cv. AL8/78</strain>
    </source>
</reference>
<accession>A0A453EM10</accession>
<reference evidence="1" key="4">
    <citation type="submission" date="2019-03" db="UniProtKB">
        <authorList>
            <consortium name="EnsemblPlants"/>
        </authorList>
    </citation>
    <scope>IDENTIFICATION</scope>
</reference>
<keyword evidence="2" id="KW-1185">Reference proteome</keyword>
<reference evidence="1" key="3">
    <citation type="journal article" date="2017" name="Nature">
        <title>Genome sequence of the progenitor of the wheat D genome Aegilops tauschii.</title>
        <authorList>
            <person name="Luo M.C."/>
            <person name="Gu Y.Q."/>
            <person name="Puiu D."/>
            <person name="Wang H."/>
            <person name="Twardziok S.O."/>
            <person name="Deal K.R."/>
            <person name="Huo N."/>
            <person name="Zhu T."/>
            <person name="Wang L."/>
            <person name="Wang Y."/>
            <person name="McGuire P.E."/>
            <person name="Liu S."/>
            <person name="Long H."/>
            <person name="Ramasamy R.K."/>
            <person name="Rodriguez J.C."/>
            <person name="Van S.L."/>
            <person name="Yuan L."/>
            <person name="Wang Z."/>
            <person name="Xia Z."/>
            <person name="Xiao L."/>
            <person name="Anderson O.D."/>
            <person name="Ouyang S."/>
            <person name="Liang Y."/>
            <person name="Zimin A.V."/>
            <person name="Pertea G."/>
            <person name="Qi P."/>
            <person name="Bennetzen J.L."/>
            <person name="Dai X."/>
            <person name="Dawson M.W."/>
            <person name="Muller H.G."/>
            <person name="Kugler K."/>
            <person name="Rivarola-Duarte L."/>
            <person name="Spannagl M."/>
            <person name="Mayer K.F.X."/>
            <person name="Lu F.H."/>
            <person name="Bevan M.W."/>
            <person name="Leroy P."/>
            <person name="Li P."/>
            <person name="You F.M."/>
            <person name="Sun Q."/>
            <person name="Liu Z."/>
            <person name="Lyons E."/>
            <person name="Wicker T."/>
            <person name="Salzberg S.L."/>
            <person name="Devos K.M."/>
            <person name="Dvorak J."/>
        </authorList>
    </citation>
    <scope>NUCLEOTIDE SEQUENCE [LARGE SCALE GENOMIC DNA]</scope>
    <source>
        <strain evidence="1">cv. AL8/78</strain>
    </source>
</reference>
<sequence>MLLSHGFGPWKVYVTILQMVCDDPVCTLMISDDSFIVQTTCKLNALVENISVDQTGPVEHDL</sequence>
<protein>
    <submittedName>
        <fullName evidence="1">Uncharacterized protein</fullName>
    </submittedName>
</protein>
<name>A0A453EM10_AEGTS</name>
<proteinExistence type="predicted"/>
<dbReference type="AlphaFoldDB" id="A0A453EM10"/>
<organism evidence="1 2">
    <name type="scientific">Aegilops tauschii subsp. strangulata</name>
    <name type="common">Goatgrass</name>
    <dbReference type="NCBI Taxonomy" id="200361"/>
    <lineage>
        <taxon>Eukaryota</taxon>
        <taxon>Viridiplantae</taxon>
        <taxon>Streptophyta</taxon>
        <taxon>Embryophyta</taxon>
        <taxon>Tracheophyta</taxon>
        <taxon>Spermatophyta</taxon>
        <taxon>Magnoliopsida</taxon>
        <taxon>Liliopsida</taxon>
        <taxon>Poales</taxon>
        <taxon>Poaceae</taxon>
        <taxon>BOP clade</taxon>
        <taxon>Pooideae</taxon>
        <taxon>Triticodae</taxon>
        <taxon>Triticeae</taxon>
        <taxon>Triticinae</taxon>
        <taxon>Aegilops</taxon>
    </lineage>
</organism>
<evidence type="ECO:0000313" key="1">
    <source>
        <dbReference type="EnsemblPlants" id="AET3Gv20395100.1"/>
    </source>
</evidence>